<evidence type="ECO:0000313" key="3">
    <source>
        <dbReference type="EMBL" id="SFV33398.1"/>
    </source>
</evidence>
<dbReference type="Proteomes" id="UP000199423">
    <property type="component" value="Unassembled WGS sequence"/>
</dbReference>
<proteinExistence type="predicted"/>
<dbReference type="CDD" id="cd03801">
    <property type="entry name" value="GT4_PimA-like"/>
    <property type="match status" value="1"/>
</dbReference>
<dbReference type="STRING" id="51670.SAMN04488557_1966"/>
<dbReference type="EMBL" id="FPCH01000002">
    <property type="protein sequence ID" value="SFV33398.1"/>
    <property type="molecule type" value="Genomic_DNA"/>
</dbReference>
<dbReference type="Gene3D" id="3.40.50.2000">
    <property type="entry name" value="Glycogen Phosphorylase B"/>
    <property type="match status" value="2"/>
</dbReference>
<dbReference type="Pfam" id="PF13439">
    <property type="entry name" value="Glyco_transf_4"/>
    <property type="match status" value="1"/>
</dbReference>
<reference evidence="4" key="1">
    <citation type="submission" date="2016-10" db="EMBL/GenBank/DDBJ databases">
        <authorList>
            <person name="Varghese N."/>
            <person name="Submissions S."/>
        </authorList>
    </citation>
    <scope>NUCLEOTIDE SEQUENCE [LARGE SCALE GENOMIC DNA]</scope>
    <source>
        <strain evidence="4">DSM 1565</strain>
    </source>
</reference>
<feature type="region of interest" description="Disordered" evidence="1">
    <location>
        <begin position="95"/>
        <end position="115"/>
    </location>
</feature>
<name>A0A1I7NFG7_9HYPH</name>
<dbReference type="AlphaFoldDB" id="A0A1I7NFG7"/>
<sequence>MNDRTIACVMEQTLGNITHYLNLRRHEDALAGFAPRWLPVEYSAGPIARVPWTVTGGLAARRALKPHLKDVDGVFIHTTTLALLNADNFRRKPTVLSTDGTPMNKRHMRGDYGLKSESSAQEKGKRLLYRQLFGQARGFVGWSNWAKQSFVEDYGCRDEDVVVIPPGIDLDQFVVPERKNELPRILFVGGDFERKGGDLLLNVFRRGLLGKAELDLVTRSNIAPERGVRVYNDVAPNSDALLKLYRDADIFVLPTRADCFSLVCMEALASGLPVVTTRVGGIPDMLEEGKTGHVLDVDDADALADVLTELAENPGRRREMGLLGRQAAETRFDARQNARALFEFVRSRCC</sequence>
<protein>
    <submittedName>
        <fullName evidence="3">Glycosyltransferase involved in cell wall bisynthesis</fullName>
    </submittedName>
</protein>
<keyword evidence="3" id="KW-0808">Transferase</keyword>
<dbReference type="InterPro" id="IPR050194">
    <property type="entry name" value="Glycosyltransferase_grp1"/>
</dbReference>
<feature type="domain" description="Glycosyltransferase subfamily 4-like N-terminal" evidence="2">
    <location>
        <begin position="47"/>
        <end position="172"/>
    </location>
</feature>
<dbReference type="GO" id="GO:0016757">
    <property type="term" value="F:glycosyltransferase activity"/>
    <property type="evidence" value="ECO:0007669"/>
    <property type="project" value="TreeGrafter"/>
</dbReference>
<dbReference type="SUPFAM" id="SSF53756">
    <property type="entry name" value="UDP-Glycosyltransferase/glycogen phosphorylase"/>
    <property type="match status" value="1"/>
</dbReference>
<evidence type="ECO:0000256" key="1">
    <source>
        <dbReference type="SAM" id="MobiDB-lite"/>
    </source>
</evidence>
<dbReference type="Pfam" id="PF13692">
    <property type="entry name" value="Glyco_trans_1_4"/>
    <property type="match status" value="1"/>
</dbReference>
<dbReference type="RefSeq" id="WP_143111397.1">
    <property type="nucleotide sequence ID" value="NZ_FPCH01000002.1"/>
</dbReference>
<dbReference type="InterPro" id="IPR028098">
    <property type="entry name" value="Glyco_trans_4-like_N"/>
</dbReference>
<accession>A0A1I7NFG7</accession>
<organism evidence="3 4">
    <name type="scientific">Hyphomicrobium facile</name>
    <dbReference type="NCBI Taxonomy" id="51670"/>
    <lineage>
        <taxon>Bacteria</taxon>
        <taxon>Pseudomonadati</taxon>
        <taxon>Pseudomonadota</taxon>
        <taxon>Alphaproteobacteria</taxon>
        <taxon>Hyphomicrobiales</taxon>
        <taxon>Hyphomicrobiaceae</taxon>
        <taxon>Hyphomicrobium</taxon>
    </lineage>
</organism>
<evidence type="ECO:0000259" key="2">
    <source>
        <dbReference type="Pfam" id="PF13439"/>
    </source>
</evidence>
<evidence type="ECO:0000313" key="4">
    <source>
        <dbReference type="Proteomes" id="UP000199423"/>
    </source>
</evidence>
<dbReference type="PANTHER" id="PTHR45947:SF3">
    <property type="entry name" value="SULFOQUINOVOSYL TRANSFERASE SQD2"/>
    <property type="match status" value="1"/>
</dbReference>
<gene>
    <name evidence="3" type="ORF">SAMN04488557_1966</name>
</gene>
<dbReference type="OrthoDB" id="9790710at2"/>
<keyword evidence="4" id="KW-1185">Reference proteome</keyword>
<dbReference type="PANTHER" id="PTHR45947">
    <property type="entry name" value="SULFOQUINOVOSYL TRANSFERASE SQD2"/>
    <property type="match status" value="1"/>
</dbReference>